<evidence type="ECO:0000256" key="1">
    <source>
        <dbReference type="ARBA" id="ARBA00006484"/>
    </source>
</evidence>
<proteinExistence type="inferred from homology"/>
<dbReference type="FunFam" id="3.40.50.720:FF:000215">
    <property type="entry name" value="3-hydroxyacyl-CoA dehydrogenase type-2"/>
    <property type="match status" value="1"/>
</dbReference>
<evidence type="ECO:0000256" key="3">
    <source>
        <dbReference type="RuleBase" id="RU000363"/>
    </source>
</evidence>
<sequence>MKFENLNAVISGGASGLGFATAKRFVEAGGSVALLDVNEEQGQAAVKELGDKAIFVQTDVTSEEAVNGAVAQAVEKFGRIDVAVACAGIIGAGKVLSRKGPMPSDFFAKVISVNLVGTFNLFKAAAEKMAENEAREDGERGLLVSTASVAAFEGQIGQAAYSASKGGVSSMMLPMAREFSKIGVRAVSIAPGIFYTPMMEGLPEEVQESLNKQIPFPSRMGKPEEFGQMVEAVCENINLNGTTIRLDGGIRMQAK</sequence>
<comment type="similarity">
    <text evidence="1 3">Belongs to the short-chain dehydrogenases/reductases (SDR) family.</text>
</comment>
<protein>
    <submittedName>
        <fullName evidence="4">SDR family NAD(P)-dependent oxidoreductase</fullName>
    </submittedName>
</protein>
<dbReference type="InterPro" id="IPR036291">
    <property type="entry name" value="NAD(P)-bd_dom_sf"/>
</dbReference>
<dbReference type="Proteomes" id="UP001302316">
    <property type="component" value="Unassembled WGS sequence"/>
</dbReference>
<gene>
    <name evidence="4" type="ORF">VCB98_03195</name>
</gene>
<dbReference type="PANTHER" id="PTHR43658">
    <property type="entry name" value="SHORT-CHAIN DEHYDROGENASE/REDUCTASE"/>
    <property type="match status" value="1"/>
</dbReference>
<dbReference type="InterPro" id="IPR002347">
    <property type="entry name" value="SDR_fam"/>
</dbReference>
<dbReference type="PRINTS" id="PR00080">
    <property type="entry name" value="SDRFAMILY"/>
</dbReference>
<dbReference type="RefSeq" id="WP_346050419.1">
    <property type="nucleotide sequence ID" value="NZ_JAYGII010000004.1"/>
</dbReference>
<dbReference type="PANTHER" id="PTHR43658:SF8">
    <property type="entry name" value="17-BETA-HYDROXYSTEROID DEHYDROGENASE 14-RELATED"/>
    <property type="match status" value="1"/>
</dbReference>
<dbReference type="InterPro" id="IPR020904">
    <property type="entry name" value="Sc_DH/Rdtase_CS"/>
</dbReference>
<evidence type="ECO:0000313" key="4">
    <source>
        <dbReference type="EMBL" id="MEA5444820.1"/>
    </source>
</evidence>
<accession>A0AAP6JD82</accession>
<dbReference type="PROSITE" id="PS00061">
    <property type="entry name" value="ADH_SHORT"/>
    <property type="match status" value="1"/>
</dbReference>
<comment type="caution">
    <text evidence="4">The sequence shown here is derived from an EMBL/GenBank/DDBJ whole genome shotgun (WGS) entry which is preliminary data.</text>
</comment>
<dbReference type="SUPFAM" id="SSF51735">
    <property type="entry name" value="NAD(P)-binding Rossmann-fold domains"/>
    <property type="match status" value="1"/>
</dbReference>
<evidence type="ECO:0000313" key="5">
    <source>
        <dbReference type="Proteomes" id="UP001302316"/>
    </source>
</evidence>
<dbReference type="AlphaFoldDB" id="A0AAP6JD82"/>
<dbReference type="PRINTS" id="PR00081">
    <property type="entry name" value="GDHRDH"/>
</dbReference>
<organism evidence="4 5">
    <name type="scientific">Natronospira elongata</name>
    <dbReference type="NCBI Taxonomy" id="3110268"/>
    <lineage>
        <taxon>Bacteria</taxon>
        <taxon>Pseudomonadati</taxon>
        <taxon>Pseudomonadota</taxon>
        <taxon>Gammaproteobacteria</taxon>
        <taxon>Natronospirales</taxon>
        <taxon>Natronospiraceae</taxon>
        <taxon>Natronospira</taxon>
    </lineage>
</organism>
<dbReference type="GO" id="GO:0016491">
    <property type="term" value="F:oxidoreductase activity"/>
    <property type="evidence" value="ECO:0007669"/>
    <property type="project" value="UniProtKB-KW"/>
</dbReference>
<dbReference type="Gene3D" id="3.40.50.720">
    <property type="entry name" value="NAD(P)-binding Rossmann-like Domain"/>
    <property type="match status" value="1"/>
</dbReference>
<dbReference type="Pfam" id="PF00106">
    <property type="entry name" value="adh_short"/>
    <property type="match status" value="1"/>
</dbReference>
<evidence type="ECO:0000256" key="2">
    <source>
        <dbReference type="ARBA" id="ARBA00023002"/>
    </source>
</evidence>
<name>A0AAP6JD82_9GAMM</name>
<reference evidence="4 5" key="1">
    <citation type="submission" date="2023-12" db="EMBL/GenBank/DDBJ databases">
        <title>Whole-genome sequencing of halo(alkali)philic microorganisms from hypersaline lakes.</title>
        <authorList>
            <person name="Sorokin D.Y."/>
            <person name="Merkel A.Y."/>
            <person name="Messina E."/>
            <person name="Yakimov M."/>
        </authorList>
    </citation>
    <scope>NUCLEOTIDE SEQUENCE [LARGE SCALE GENOMIC DNA]</scope>
    <source>
        <strain evidence="4 5">AB-CW1</strain>
    </source>
</reference>
<keyword evidence="5" id="KW-1185">Reference proteome</keyword>
<dbReference type="EMBL" id="JAYGII010000004">
    <property type="protein sequence ID" value="MEA5444820.1"/>
    <property type="molecule type" value="Genomic_DNA"/>
</dbReference>
<keyword evidence="2" id="KW-0560">Oxidoreductase</keyword>